<evidence type="ECO:0008006" key="4">
    <source>
        <dbReference type="Google" id="ProtNLM"/>
    </source>
</evidence>
<proteinExistence type="predicted"/>
<dbReference type="Gramene" id="LPERR01G22150.1">
    <property type="protein sequence ID" value="LPERR01G22150.1"/>
    <property type="gene ID" value="LPERR01G22150"/>
</dbReference>
<dbReference type="HOGENOM" id="CLU_2472299_0_0_1"/>
<evidence type="ECO:0000313" key="3">
    <source>
        <dbReference type="Proteomes" id="UP000032180"/>
    </source>
</evidence>
<reference evidence="2 3" key="1">
    <citation type="submission" date="2012-08" db="EMBL/GenBank/DDBJ databases">
        <title>Oryza genome evolution.</title>
        <authorList>
            <person name="Wing R.A."/>
        </authorList>
    </citation>
    <scope>NUCLEOTIDE SEQUENCE</scope>
</reference>
<keyword evidence="3" id="KW-1185">Reference proteome</keyword>
<dbReference type="AlphaFoldDB" id="A0A0D9V3Y0"/>
<reference evidence="3" key="2">
    <citation type="submission" date="2013-12" db="EMBL/GenBank/DDBJ databases">
        <authorList>
            <person name="Yu Y."/>
            <person name="Lee S."/>
            <person name="de Baynast K."/>
            <person name="Wissotski M."/>
            <person name="Liu L."/>
            <person name="Talag J."/>
            <person name="Goicoechea J."/>
            <person name="Angelova A."/>
            <person name="Jetty R."/>
            <person name="Kudrna D."/>
            <person name="Golser W."/>
            <person name="Rivera L."/>
            <person name="Zhang J."/>
            <person name="Wing R."/>
        </authorList>
    </citation>
    <scope>NUCLEOTIDE SEQUENCE</scope>
</reference>
<dbReference type="Proteomes" id="UP000032180">
    <property type="component" value="Chromosome 1"/>
</dbReference>
<feature type="compositionally biased region" description="Basic and acidic residues" evidence="1">
    <location>
        <begin position="77"/>
        <end position="88"/>
    </location>
</feature>
<feature type="region of interest" description="Disordered" evidence="1">
    <location>
        <begin position="1"/>
        <end position="88"/>
    </location>
</feature>
<dbReference type="EnsemblPlants" id="LPERR01G22150.1">
    <property type="protein sequence ID" value="LPERR01G22150.1"/>
    <property type="gene ID" value="LPERR01G22150"/>
</dbReference>
<sequence length="88" mass="9380">MGFVGDELDEGGRPRRPAGGEGIKDALMAVPGGDKGSADWIRRREGQRGRPSSTAGQRQRVEAAATMVAGEDEVAGDELRRGTDDFHE</sequence>
<organism evidence="2 3">
    <name type="scientific">Leersia perrieri</name>
    <dbReference type="NCBI Taxonomy" id="77586"/>
    <lineage>
        <taxon>Eukaryota</taxon>
        <taxon>Viridiplantae</taxon>
        <taxon>Streptophyta</taxon>
        <taxon>Embryophyta</taxon>
        <taxon>Tracheophyta</taxon>
        <taxon>Spermatophyta</taxon>
        <taxon>Magnoliopsida</taxon>
        <taxon>Liliopsida</taxon>
        <taxon>Poales</taxon>
        <taxon>Poaceae</taxon>
        <taxon>BOP clade</taxon>
        <taxon>Oryzoideae</taxon>
        <taxon>Oryzeae</taxon>
        <taxon>Oryzinae</taxon>
        <taxon>Leersia</taxon>
    </lineage>
</organism>
<name>A0A0D9V3Y0_9ORYZ</name>
<protein>
    <recommendedName>
        <fullName evidence="4">DUF834 domain-containing protein</fullName>
    </recommendedName>
</protein>
<evidence type="ECO:0000256" key="1">
    <source>
        <dbReference type="SAM" id="MobiDB-lite"/>
    </source>
</evidence>
<evidence type="ECO:0000313" key="2">
    <source>
        <dbReference type="EnsemblPlants" id="LPERR01G22150.1"/>
    </source>
</evidence>
<feature type="compositionally biased region" description="Basic and acidic residues" evidence="1">
    <location>
        <begin position="36"/>
        <end position="48"/>
    </location>
</feature>
<accession>A0A0D9V3Y0</accession>
<reference evidence="2" key="3">
    <citation type="submission" date="2015-04" db="UniProtKB">
        <authorList>
            <consortium name="EnsemblPlants"/>
        </authorList>
    </citation>
    <scope>IDENTIFICATION</scope>
</reference>